<name>A0A8H6E676_PETAA</name>
<dbReference type="GO" id="GO:0005525">
    <property type="term" value="F:GTP binding"/>
    <property type="evidence" value="ECO:0007669"/>
    <property type="project" value="InterPro"/>
</dbReference>
<proteinExistence type="predicted"/>
<dbReference type="Gene3D" id="3.40.50.300">
    <property type="entry name" value="P-loop containing nucleotide triphosphate hydrolases"/>
    <property type="match status" value="1"/>
</dbReference>
<feature type="domain" description="G" evidence="2">
    <location>
        <begin position="30"/>
        <end position="133"/>
    </location>
</feature>
<evidence type="ECO:0000256" key="1">
    <source>
        <dbReference type="SAM" id="MobiDB-lite"/>
    </source>
</evidence>
<dbReference type="Proteomes" id="UP000541154">
    <property type="component" value="Unassembled WGS sequence"/>
</dbReference>
<dbReference type="AlphaFoldDB" id="A0A8H6E676"/>
<protein>
    <recommendedName>
        <fullName evidence="2">G domain-containing protein</fullName>
    </recommendedName>
</protein>
<feature type="region of interest" description="Disordered" evidence="1">
    <location>
        <begin position="258"/>
        <end position="305"/>
    </location>
</feature>
<dbReference type="CDD" id="cd00882">
    <property type="entry name" value="Ras_like_GTPase"/>
    <property type="match status" value="1"/>
</dbReference>
<dbReference type="SUPFAM" id="SSF52540">
    <property type="entry name" value="P-loop containing nucleoside triphosphate hydrolases"/>
    <property type="match status" value="1"/>
</dbReference>
<evidence type="ECO:0000313" key="4">
    <source>
        <dbReference type="Proteomes" id="UP000541154"/>
    </source>
</evidence>
<reference evidence="3 4" key="1">
    <citation type="submission" date="2019-04" db="EMBL/GenBank/DDBJ databases">
        <title>Aspergillus burnettii sp. nov., novel species from soil in southeast Queensland.</title>
        <authorList>
            <person name="Gilchrist C.L.M."/>
            <person name="Pitt J.I."/>
            <person name="Lange L."/>
            <person name="Lacey H.J."/>
            <person name="Vuong D."/>
            <person name="Midgley D.J."/>
            <person name="Greenfield P."/>
            <person name="Bradbury M."/>
            <person name="Lacey E."/>
            <person name="Busk P.K."/>
            <person name="Pilgaard B."/>
            <person name="Chooi Y.H."/>
            <person name="Piggott A.M."/>
        </authorList>
    </citation>
    <scope>NUCLEOTIDE SEQUENCE [LARGE SCALE GENOMIC DNA]</scope>
    <source>
        <strain evidence="3 4">FRR 5400</strain>
    </source>
</reference>
<dbReference type="InterPro" id="IPR027417">
    <property type="entry name" value="P-loop_NTPase"/>
</dbReference>
<accession>A0A8H6E676</accession>
<dbReference type="InterPro" id="IPR006073">
    <property type="entry name" value="GTP-bd"/>
</dbReference>
<comment type="caution">
    <text evidence="3">The sequence shown here is derived from an EMBL/GenBank/DDBJ whole genome shotgun (WGS) entry which is preliminary data.</text>
</comment>
<evidence type="ECO:0000259" key="2">
    <source>
        <dbReference type="Pfam" id="PF01926"/>
    </source>
</evidence>
<dbReference type="Pfam" id="PF01926">
    <property type="entry name" value="MMR_HSR1"/>
    <property type="match status" value="1"/>
</dbReference>
<feature type="compositionally biased region" description="Basic and acidic residues" evidence="1">
    <location>
        <begin position="270"/>
        <end position="279"/>
    </location>
</feature>
<evidence type="ECO:0000313" key="3">
    <source>
        <dbReference type="EMBL" id="KAF5859983.1"/>
    </source>
</evidence>
<dbReference type="EMBL" id="SPNV01000146">
    <property type="protein sequence ID" value="KAF5859983.1"/>
    <property type="molecule type" value="Genomic_DNA"/>
</dbReference>
<sequence length="401" mass="45235">MDSKAERTQECLAEMHDRFRNTKSPADLLILIGRVGTGKSSLMEDLTGLDGYSQQSVNSVTQEAEIAKAVIEGREYFIMDTPGFDAENKNTYFEIIRGIQSIRHVSRITGLLYLTCINQSRFEDIDRNLIRFIYALCGEQYIPRVTFITTFWTVASVQQGETFNRQLGALQREWEQGVRTQHLSLYLHGREYNANGLDMGRIINWFANRDQVARHAKEMIHRNYRHTASEFHPPRIVRELDANIPMSETEAGRLLGLSSTSASESTSRGQPREQQEQQRRTLTPSEAPRNSRQEPRAPQEPPSSGFYILANGLARLIGNVLGGATVDVNIGGPGPGRPPFMGNVPTGPFDQNSSVDWLKRYNLDPSREGRLRYAATHGIGGEPFSADWGDAIRRDVMRRYG</sequence>
<organism evidence="3 4">
    <name type="scientific">Petromyces alliaceus</name>
    <name type="common">Aspergillus alliaceus</name>
    <dbReference type="NCBI Taxonomy" id="209559"/>
    <lineage>
        <taxon>Eukaryota</taxon>
        <taxon>Fungi</taxon>
        <taxon>Dikarya</taxon>
        <taxon>Ascomycota</taxon>
        <taxon>Pezizomycotina</taxon>
        <taxon>Eurotiomycetes</taxon>
        <taxon>Eurotiomycetidae</taxon>
        <taxon>Eurotiales</taxon>
        <taxon>Aspergillaceae</taxon>
        <taxon>Aspergillus</taxon>
        <taxon>Aspergillus subgen. Circumdati</taxon>
    </lineage>
</organism>
<feature type="compositionally biased region" description="Low complexity" evidence="1">
    <location>
        <begin position="258"/>
        <end position="269"/>
    </location>
</feature>
<gene>
    <name evidence="3" type="ORF">ETB97_002180</name>
</gene>
<keyword evidence="4" id="KW-1185">Reference proteome</keyword>